<dbReference type="Pfam" id="PF09331">
    <property type="entry name" value="DUF1985"/>
    <property type="match status" value="1"/>
</dbReference>
<evidence type="ECO:0000256" key="1">
    <source>
        <dbReference type="SAM" id="MobiDB-lite"/>
    </source>
</evidence>
<dbReference type="PANTHER" id="PTHR48449">
    <property type="entry name" value="DUF1985 DOMAIN-CONTAINING PROTEIN"/>
    <property type="match status" value="1"/>
</dbReference>
<evidence type="ECO:0000313" key="3">
    <source>
        <dbReference type="EMBL" id="TYK01290.1"/>
    </source>
</evidence>
<sequence length="346" mass="39362">MCKPKSTSQLQFLIGGRVLKFGLREFALITDLKCHEISDINQEDIKGGGWLKGVYFENLKIVTRQYLNVMFNISTAATDDDRIRKAKLYFLESFLIPKQECLSIEWDHIIRVAFELFVEFMNRVVCSKGQTRISMGGLFSPFLLGLTRGMPSTSGIDGLMRMVEKIEKNQKRMETSMEGILEFLKSVELKMNTRFEELGQKMNGIIEAIKSQQSSSSGAQYTNEFMGARAFEEHLEKVEEDQDEDDIEDLNLDSTNPTVLGKKDEDEDKDGKGLMDESGTGTSRGQDGGQHKMNKSSISPIAGDRDCSLYKATEKTYEEINRLIRSSDESVIYDEIKKKEDRRKTI</sequence>
<reference evidence="3 4" key="1">
    <citation type="submission" date="2019-08" db="EMBL/GenBank/DDBJ databases">
        <title>Draft genome sequences of two oriental melons (Cucumis melo L. var makuwa).</title>
        <authorList>
            <person name="Kwon S.-Y."/>
        </authorList>
    </citation>
    <scope>NUCLEOTIDE SEQUENCE [LARGE SCALE GENOMIC DNA]</scope>
    <source>
        <strain evidence="4">cv. Chang Bougi</strain>
        <tissue evidence="3">Leaf</tissue>
    </source>
</reference>
<feature type="region of interest" description="Disordered" evidence="1">
    <location>
        <begin position="237"/>
        <end position="306"/>
    </location>
</feature>
<comment type="caution">
    <text evidence="3">The sequence shown here is derived from an EMBL/GenBank/DDBJ whole genome shotgun (WGS) entry which is preliminary data.</text>
</comment>
<name>A0A5D3BQF5_CUCMM</name>
<dbReference type="AlphaFoldDB" id="A0A5D3BQF5"/>
<dbReference type="Proteomes" id="UP000321947">
    <property type="component" value="Unassembled WGS sequence"/>
</dbReference>
<dbReference type="PANTHER" id="PTHR48449:SF1">
    <property type="entry name" value="DUF1985 DOMAIN-CONTAINING PROTEIN"/>
    <property type="match status" value="1"/>
</dbReference>
<gene>
    <name evidence="3" type="ORF">E5676_scaffold49G00820</name>
</gene>
<evidence type="ECO:0000313" key="4">
    <source>
        <dbReference type="Proteomes" id="UP000321947"/>
    </source>
</evidence>
<accession>A0A5D3BQF5</accession>
<feature type="domain" description="DUF1985" evidence="2">
    <location>
        <begin position="5"/>
        <end position="102"/>
    </location>
</feature>
<feature type="compositionally biased region" description="Acidic residues" evidence="1">
    <location>
        <begin position="238"/>
        <end position="251"/>
    </location>
</feature>
<dbReference type="EMBL" id="SSTD01016279">
    <property type="protein sequence ID" value="TYK01290.1"/>
    <property type="molecule type" value="Genomic_DNA"/>
</dbReference>
<organism evidence="3 4">
    <name type="scientific">Cucumis melo var. makuwa</name>
    <name type="common">Oriental melon</name>
    <dbReference type="NCBI Taxonomy" id="1194695"/>
    <lineage>
        <taxon>Eukaryota</taxon>
        <taxon>Viridiplantae</taxon>
        <taxon>Streptophyta</taxon>
        <taxon>Embryophyta</taxon>
        <taxon>Tracheophyta</taxon>
        <taxon>Spermatophyta</taxon>
        <taxon>Magnoliopsida</taxon>
        <taxon>eudicotyledons</taxon>
        <taxon>Gunneridae</taxon>
        <taxon>Pentapetalae</taxon>
        <taxon>rosids</taxon>
        <taxon>fabids</taxon>
        <taxon>Cucurbitales</taxon>
        <taxon>Cucurbitaceae</taxon>
        <taxon>Benincaseae</taxon>
        <taxon>Cucumis</taxon>
    </lineage>
</organism>
<evidence type="ECO:0000259" key="2">
    <source>
        <dbReference type="Pfam" id="PF09331"/>
    </source>
</evidence>
<dbReference type="InterPro" id="IPR015410">
    <property type="entry name" value="DUF1985"/>
</dbReference>
<protein>
    <submittedName>
        <fullName evidence="3">Protein Ycf2-like</fullName>
    </submittedName>
</protein>
<feature type="compositionally biased region" description="Basic and acidic residues" evidence="1">
    <location>
        <begin position="261"/>
        <end position="275"/>
    </location>
</feature>
<proteinExistence type="predicted"/>